<reference evidence="4" key="1">
    <citation type="submission" date="2020-11" db="EMBL/GenBank/DDBJ databases">
        <authorList>
            <consortium name="DOE Joint Genome Institute"/>
            <person name="Ahrendt S."/>
            <person name="Riley R."/>
            <person name="Andreopoulos W."/>
            <person name="LaButti K."/>
            <person name="Pangilinan J."/>
            <person name="Ruiz-duenas F.J."/>
            <person name="Barrasa J.M."/>
            <person name="Sanchez-Garcia M."/>
            <person name="Camarero S."/>
            <person name="Miyauchi S."/>
            <person name="Serrano A."/>
            <person name="Linde D."/>
            <person name="Babiker R."/>
            <person name="Drula E."/>
            <person name="Ayuso-Fernandez I."/>
            <person name="Pacheco R."/>
            <person name="Padilla G."/>
            <person name="Ferreira P."/>
            <person name="Barriuso J."/>
            <person name="Kellner H."/>
            <person name="Castanera R."/>
            <person name="Alfaro M."/>
            <person name="Ramirez L."/>
            <person name="Pisabarro A.G."/>
            <person name="Kuo A."/>
            <person name="Tritt A."/>
            <person name="Lipzen A."/>
            <person name="He G."/>
            <person name="Yan M."/>
            <person name="Ng V."/>
            <person name="Cullen D."/>
            <person name="Martin F."/>
            <person name="Rosso M.-N."/>
            <person name="Henrissat B."/>
            <person name="Hibbett D."/>
            <person name="Martinez A.T."/>
            <person name="Grigoriev I.V."/>
        </authorList>
    </citation>
    <scope>NUCLEOTIDE SEQUENCE</scope>
    <source>
        <strain evidence="4">AH 44721</strain>
    </source>
</reference>
<dbReference type="Proteomes" id="UP000724874">
    <property type="component" value="Unassembled WGS sequence"/>
</dbReference>
<dbReference type="OrthoDB" id="1431247at2759"/>
<dbReference type="Pfam" id="PF00011">
    <property type="entry name" value="HSP20"/>
    <property type="match status" value="1"/>
</dbReference>
<accession>A0A9P5NS34</accession>
<gene>
    <name evidence="4" type="ORF">CPB84DRAFT_1675319</name>
</gene>
<sequence length="114" mass="12966">IPADLQYSRDTHILTASLELPGVKRDRLRITLGTAYFNKVRYVCVIAESTPSVNRIVNPNLRERRFGLMRRVIQVPETTTLEDIKASLEDGVLTLRIDLGEPYELDDEVEVPIS</sequence>
<organism evidence="4 5">
    <name type="scientific">Gymnopilus junonius</name>
    <name type="common">Spectacular rustgill mushroom</name>
    <name type="synonym">Gymnopilus spectabilis subsp. junonius</name>
    <dbReference type="NCBI Taxonomy" id="109634"/>
    <lineage>
        <taxon>Eukaryota</taxon>
        <taxon>Fungi</taxon>
        <taxon>Dikarya</taxon>
        <taxon>Basidiomycota</taxon>
        <taxon>Agaricomycotina</taxon>
        <taxon>Agaricomycetes</taxon>
        <taxon>Agaricomycetidae</taxon>
        <taxon>Agaricales</taxon>
        <taxon>Agaricineae</taxon>
        <taxon>Hymenogastraceae</taxon>
        <taxon>Gymnopilus</taxon>
    </lineage>
</organism>
<evidence type="ECO:0000256" key="2">
    <source>
        <dbReference type="RuleBase" id="RU003616"/>
    </source>
</evidence>
<dbReference type="Gene3D" id="2.60.40.790">
    <property type="match status" value="1"/>
</dbReference>
<dbReference type="CDD" id="cd06464">
    <property type="entry name" value="ACD_sHsps-like"/>
    <property type="match status" value="1"/>
</dbReference>
<dbReference type="PROSITE" id="PS01031">
    <property type="entry name" value="SHSP"/>
    <property type="match status" value="1"/>
</dbReference>
<evidence type="ECO:0000313" key="4">
    <source>
        <dbReference type="EMBL" id="KAF8906744.1"/>
    </source>
</evidence>
<comment type="caution">
    <text evidence="4">The sequence shown here is derived from an EMBL/GenBank/DDBJ whole genome shotgun (WGS) entry which is preliminary data.</text>
</comment>
<dbReference type="SUPFAM" id="SSF49764">
    <property type="entry name" value="HSP20-like chaperones"/>
    <property type="match status" value="1"/>
</dbReference>
<dbReference type="EMBL" id="JADNYJ010000017">
    <property type="protein sequence ID" value="KAF8906744.1"/>
    <property type="molecule type" value="Genomic_DNA"/>
</dbReference>
<comment type="similarity">
    <text evidence="1 2">Belongs to the small heat shock protein (HSP20) family.</text>
</comment>
<evidence type="ECO:0000259" key="3">
    <source>
        <dbReference type="PROSITE" id="PS01031"/>
    </source>
</evidence>
<dbReference type="InterPro" id="IPR002068">
    <property type="entry name" value="A-crystallin/Hsp20_dom"/>
</dbReference>
<evidence type="ECO:0000256" key="1">
    <source>
        <dbReference type="PROSITE-ProRule" id="PRU00285"/>
    </source>
</evidence>
<dbReference type="InterPro" id="IPR008978">
    <property type="entry name" value="HSP20-like_chaperone"/>
</dbReference>
<feature type="non-terminal residue" evidence="4">
    <location>
        <position position="1"/>
    </location>
</feature>
<evidence type="ECO:0000313" key="5">
    <source>
        <dbReference type="Proteomes" id="UP000724874"/>
    </source>
</evidence>
<protein>
    <recommendedName>
        <fullName evidence="3">SHSP domain-containing protein</fullName>
    </recommendedName>
</protein>
<dbReference type="AlphaFoldDB" id="A0A9P5NS34"/>
<feature type="domain" description="SHSP" evidence="3">
    <location>
        <begin position="1"/>
        <end position="114"/>
    </location>
</feature>
<keyword evidence="5" id="KW-1185">Reference proteome</keyword>
<name>A0A9P5NS34_GYMJU</name>
<proteinExistence type="inferred from homology"/>